<comment type="similarity">
    <text evidence="2">Belongs to the class I fructose-bisphosphate aldolase family.</text>
</comment>
<evidence type="ECO:0000256" key="2">
    <source>
        <dbReference type="ARBA" id="ARBA00010387"/>
    </source>
</evidence>
<dbReference type="Proteomes" id="UP000244384">
    <property type="component" value="Chromosome"/>
</dbReference>
<dbReference type="NCBIfam" id="NF003784">
    <property type="entry name" value="PRK05377.1"/>
    <property type="match status" value="1"/>
</dbReference>
<keyword evidence="4" id="KW-0324">Glycolysis</keyword>
<dbReference type="AlphaFoldDB" id="A0A2S0WLQ7"/>
<evidence type="ECO:0000256" key="5">
    <source>
        <dbReference type="ARBA" id="ARBA00023239"/>
    </source>
</evidence>
<dbReference type="GO" id="GO:0004332">
    <property type="term" value="F:fructose-bisphosphate aldolase activity"/>
    <property type="evidence" value="ECO:0007669"/>
    <property type="project" value="UniProtKB-EC"/>
</dbReference>
<proteinExistence type="inferred from homology"/>
<evidence type="ECO:0000313" key="7">
    <source>
        <dbReference type="EMBL" id="AWB92278.1"/>
    </source>
</evidence>
<dbReference type="Gene3D" id="3.20.20.70">
    <property type="entry name" value="Aldolase class I"/>
    <property type="match status" value="1"/>
</dbReference>
<dbReference type="UniPathway" id="UPA00109">
    <property type="reaction ID" value="UER00183"/>
</dbReference>
<keyword evidence="8" id="KW-1185">Reference proteome</keyword>
<dbReference type="RefSeq" id="WP_108577923.1">
    <property type="nucleotide sequence ID" value="NZ_CP026952.1"/>
</dbReference>
<reference evidence="8" key="1">
    <citation type="submission" date="2018-01" db="EMBL/GenBank/DDBJ databases">
        <authorList>
            <person name="Li J."/>
        </authorList>
    </citation>
    <scope>NUCLEOTIDE SEQUENCE [LARGE SCALE GENOMIC DNA]</scope>
    <source>
        <strain evidence="8">592</strain>
    </source>
</reference>
<dbReference type="OrthoDB" id="9813469at2"/>
<accession>A0A5F2EPD4</accession>
<evidence type="ECO:0000256" key="6">
    <source>
        <dbReference type="ARBA" id="ARBA00029799"/>
    </source>
</evidence>
<evidence type="ECO:0000313" key="8">
    <source>
        <dbReference type="Proteomes" id="UP000244384"/>
    </source>
</evidence>
<evidence type="ECO:0000256" key="4">
    <source>
        <dbReference type="ARBA" id="ARBA00023152"/>
    </source>
</evidence>
<sequence length="292" mass="31852">MNDEQLSRVRGGGGFFAALDQSGGSTPKALEAYGVAPDQYSSSSEMFDVMHTFRVRIATSPAFDERILGAILFEDTMHRDIDGTPSARYLWDTKRIVPFVKIDKGLVDRSDDVQVMAPIDGLDMLLVQARDHGIFGTKARSVVHGASRSGIASIVAQQFEIGEQVLAAGLVPILEPEISVDSDTKQEAESLMLESILESLENVSAPVLLKLTLPEVTGFYEPLVHHRNVHRVVALSGGYSLDEATRRLAANHGVIASFSRALTGALRIDQSDEEFNRVLDETIEKIAEASRT</sequence>
<dbReference type="InterPro" id="IPR000741">
    <property type="entry name" value="FBA_I"/>
</dbReference>
<gene>
    <name evidence="7" type="ORF">C3E78_08740</name>
</gene>
<dbReference type="EC" id="4.1.2.13" evidence="3"/>
<name>A0A2S0WLQ7_9ACTN</name>
<evidence type="ECO:0000256" key="1">
    <source>
        <dbReference type="ARBA" id="ARBA00004714"/>
    </source>
</evidence>
<dbReference type="GO" id="GO:0006096">
    <property type="term" value="P:glycolytic process"/>
    <property type="evidence" value="ECO:0007669"/>
    <property type="project" value="UniProtKB-UniPathway"/>
</dbReference>
<organism evidence="7 8">
    <name type="scientific">Aeromicrobium chenweiae</name>
    <dbReference type="NCBI Taxonomy" id="2079793"/>
    <lineage>
        <taxon>Bacteria</taxon>
        <taxon>Bacillati</taxon>
        <taxon>Actinomycetota</taxon>
        <taxon>Actinomycetes</taxon>
        <taxon>Propionibacteriales</taxon>
        <taxon>Nocardioidaceae</taxon>
        <taxon>Aeromicrobium</taxon>
    </lineage>
</organism>
<dbReference type="KEGG" id="aez:C3E78_08740"/>
<dbReference type="InterPro" id="IPR013785">
    <property type="entry name" value="Aldolase_TIM"/>
</dbReference>
<protein>
    <recommendedName>
        <fullName evidence="3">fructose-bisphosphate aldolase</fullName>
        <ecNumber evidence="3">4.1.2.13</ecNumber>
    </recommendedName>
    <alternativeName>
        <fullName evidence="6">Fructose-bisphosphate aldolase class I</fullName>
    </alternativeName>
</protein>
<dbReference type="Pfam" id="PF00274">
    <property type="entry name" value="Glycolytic"/>
    <property type="match status" value="1"/>
</dbReference>
<comment type="pathway">
    <text evidence="1">Carbohydrate degradation; glycolysis; D-glyceraldehyde 3-phosphate and glycerone phosphate from D-glucose: step 4/4.</text>
</comment>
<accession>A0A2S0WLQ7</accession>
<dbReference type="PANTHER" id="PTHR11627">
    <property type="entry name" value="FRUCTOSE-BISPHOSPHATE ALDOLASE"/>
    <property type="match status" value="1"/>
</dbReference>
<dbReference type="SUPFAM" id="SSF51569">
    <property type="entry name" value="Aldolase"/>
    <property type="match status" value="1"/>
</dbReference>
<evidence type="ECO:0000256" key="3">
    <source>
        <dbReference type="ARBA" id="ARBA00013068"/>
    </source>
</evidence>
<keyword evidence="5" id="KW-0456">Lyase</keyword>
<dbReference type="EMBL" id="CP026952">
    <property type="protein sequence ID" value="AWB92278.1"/>
    <property type="molecule type" value="Genomic_DNA"/>
</dbReference>